<sequence length="841" mass="92972">MNWLFSQTMNEPVSSDDWSALEFNWPSGPGEWAIYGGGILLIIALSLFLTWRDTRSLPRWVCLAMGTLRLLLIAGLIVIALNPQERTQKMAFRPSRVALLVDTSLSMRFPEEDLSENDTSDDSTQSSRAEVVEQLLGDSNILKELQAEHEVSLYTFDTELHGPHQVFPSFDRRGQAPGTGGTNSTEAGDNSSTEVPGAASGTENQVQAAAPLNWEEILQPQGVETRLGESLVNLMRDAGGKTFSGVAVFSDGGANAGISVDTANEMSRATNSRIVSVGVGGTAQPLNLQLTKVQAPSQVHIKDPFELTVFLQSFGLAGKTAKLELLMRPESQIDEEPALIETKEVQLLEDGLPVEVQFEQNPTVVGAFEYLIRGSVSAERSEITEDDNILRRSVTVEDKKTKVLLIASGPMRDYRFVRNMLFRHPGMTTDVWLQSIDPTTAGMVSQESNELLTSFPNSAVDLIEYDAIVAFDADWKQFTQAQLELLHKWVAEQAGGLILIAGDVNTPILARDESDLGLIKELAPVILGTQLSGIGIGNRAQQAWQLALTEDGQSAGFLQLNEDGKGAEADWSEFPGIYRTYPTNGVKAGATIYARHSDPRSQTSDGQPVFMASQFFGSGYVLYIGSAELWRLRSVDYEYLDRFWTKTIREVQQGRARRGNPRGTILLERSQYLLGQTVRLRVKLLTPQLEPYQAASVPLDVLVLDHNSKTFTVPLKPHPELPGQFVGEYRASLPGTHQLQVEIPDSNEPLVEKIDVRLPNLESDDPRQKVALLSDLARDTGGTYLTLNQANSDLVAQFPNRGEEFLVDESLLTLWDRRWVLFLLVGFLGVEWLIRKIYKLA</sequence>
<dbReference type="SUPFAM" id="SSF53300">
    <property type="entry name" value="vWA-like"/>
    <property type="match status" value="1"/>
</dbReference>
<evidence type="ECO:0000256" key="2">
    <source>
        <dbReference type="SAM" id="Phobius"/>
    </source>
</evidence>
<dbReference type="AlphaFoldDB" id="A0A518CKF1"/>
<feature type="transmembrane region" description="Helical" evidence="2">
    <location>
        <begin position="60"/>
        <end position="81"/>
    </location>
</feature>
<dbReference type="OrthoDB" id="224647at2"/>
<protein>
    <recommendedName>
        <fullName evidence="5">VWFA domain-containing protein</fullName>
    </recommendedName>
</protein>
<feature type="compositionally biased region" description="Acidic residues" evidence="1">
    <location>
        <begin position="112"/>
        <end position="121"/>
    </location>
</feature>
<dbReference type="InterPro" id="IPR036465">
    <property type="entry name" value="vWFA_dom_sf"/>
</dbReference>
<evidence type="ECO:0000313" key="3">
    <source>
        <dbReference type="EMBL" id="QDU79697.1"/>
    </source>
</evidence>
<keyword evidence="2" id="KW-1133">Transmembrane helix</keyword>
<keyword evidence="2" id="KW-0812">Transmembrane</keyword>
<dbReference type="Gene3D" id="3.40.50.410">
    <property type="entry name" value="von Willebrand factor, type A domain"/>
    <property type="match status" value="1"/>
</dbReference>
<keyword evidence="2" id="KW-0472">Membrane</keyword>
<gene>
    <name evidence="3" type="ORF">Pla110_14110</name>
</gene>
<dbReference type="SUPFAM" id="SSF52317">
    <property type="entry name" value="Class I glutamine amidotransferase-like"/>
    <property type="match status" value="1"/>
</dbReference>
<feature type="region of interest" description="Disordered" evidence="1">
    <location>
        <begin position="110"/>
        <end position="129"/>
    </location>
</feature>
<organism evidence="3 4">
    <name type="scientific">Polystyrenella longa</name>
    <dbReference type="NCBI Taxonomy" id="2528007"/>
    <lineage>
        <taxon>Bacteria</taxon>
        <taxon>Pseudomonadati</taxon>
        <taxon>Planctomycetota</taxon>
        <taxon>Planctomycetia</taxon>
        <taxon>Planctomycetales</taxon>
        <taxon>Planctomycetaceae</taxon>
        <taxon>Polystyrenella</taxon>
    </lineage>
</organism>
<dbReference type="Gene3D" id="3.40.50.880">
    <property type="match status" value="1"/>
</dbReference>
<feature type="transmembrane region" description="Helical" evidence="2">
    <location>
        <begin position="32"/>
        <end position="51"/>
    </location>
</feature>
<evidence type="ECO:0000256" key="1">
    <source>
        <dbReference type="SAM" id="MobiDB-lite"/>
    </source>
</evidence>
<dbReference type="Proteomes" id="UP000317178">
    <property type="component" value="Chromosome"/>
</dbReference>
<feature type="compositionally biased region" description="Polar residues" evidence="1">
    <location>
        <begin position="182"/>
        <end position="194"/>
    </location>
</feature>
<feature type="region of interest" description="Disordered" evidence="1">
    <location>
        <begin position="164"/>
        <end position="205"/>
    </location>
</feature>
<accession>A0A518CKF1</accession>
<keyword evidence="4" id="KW-1185">Reference proteome</keyword>
<dbReference type="InterPro" id="IPR029062">
    <property type="entry name" value="Class_I_gatase-like"/>
</dbReference>
<dbReference type="PANTHER" id="PTHR37947:SF1">
    <property type="entry name" value="BLL2462 PROTEIN"/>
    <property type="match status" value="1"/>
</dbReference>
<evidence type="ECO:0008006" key="5">
    <source>
        <dbReference type="Google" id="ProtNLM"/>
    </source>
</evidence>
<dbReference type="PANTHER" id="PTHR37947">
    <property type="entry name" value="BLL2462 PROTEIN"/>
    <property type="match status" value="1"/>
</dbReference>
<dbReference type="KEGG" id="plon:Pla110_14110"/>
<dbReference type="RefSeq" id="WP_144994510.1">
    <property type="nucleotide sequence ID" value="NZ_CP036281.1"/>
</dbReference>
<dbReference type="EMBL" id="CP036281">
    <property type="protein sequence ID" value="QDU79697.1"/>
    <property type="molecule type" value="Genomic_DNA"/>
</dbReference>
<evidence type="ECO:0000313" key="4">
    <source>
        <dbReference type="Proteomes" id="UP000317178"/>
    </source>
</evidence>
<reference evidence="3 4" key="1">
    <citation type="submission" date="2019-02" db="EMBL/GenBank/DDBJ databases">
        <title>Deep-cultivation of Planctomycetes and their phenomic and genomic characterization uncovers novel biology.</title>
        <authorList>
            <person name="Wiegand S."/>
            <person name="Jogler M."/>
            <person name="Boedeker C."/>
            <person name="Pinto D."/>
            <person name="Vollmers J."/>
            <person name="Rivas-Marin E."/>
            <person name="Kohn T."/>
            <person name="Peeters S.H."/>
            <person name="Heuer A."/>
            <person name="Rast P."/>
            <person name="Oberbeckmann S."/>
            <person name="Bunk B."/>
            <person name="Jeske O."/>
            <person name="Meyerdierks A."/>
            <person name="Storesund J.E."/>
            <person name="Kallscheuer N."/>
            <person name="Luecker S."/>
            <person name="Lage O.M."/>
            <person name="Pohl T."/>
            <person name="Merkel B.J."/>
            <person name="Hornburger P."/>
            <person name="Mueller R.-W."/>
            <person name="Bruemmer F."/>
            <person name="Labrenz M."/>
            <person name="Spormann A.M."/>
            <person name="Op den Camp H."/>
            <person name="Overmann J."/>
            <person name="Amann R."/>
            <person name="Jetten M.S.M."/>
            <person name="Mascher T."/>
            <person name="Medema M.H."/>
            <person name="Devos D.P."/>
            <person name="Kaster A.-K."/>
            <person name="Ovreas L."/>
            <person name="Rohde M."/>
            <person name="Galperin M.Y."/>
            <person name="Jogler C."/>
        </authorList>
    </citation>
    <scope>NUCLEOTIDE SEQUENCE [LARGE SCALE GENOMIC DNA]</scope>
    <source>
        <strain evidence="3 4">Pla110</strain>
    </source>
</reference>
<name>A0A518CKF1_9PLAN</name>
<proteinExistence type="predicted"/>